<gene>
    <name evidence="2" type="ORF">LARSCL_LOCUS6801</name>
</gene>
<keyword evidence="1" id="KW-1133">Transmembrane helix</keyword>
<dbReference type="EMBL" id="CAXIEN010000066">
    <property type="protein sequence ID" value="CAL1273266.1"/>
    <property type="molecule type" value="Genomic_DNA"/>
</dbReference>
<dbReference type="Proteomes" id="UP001497382">
    <property type="component" value="Unassembled WGS sequence"/>
</dbReference>
<accession>A0AAV1ZS67</accession>
<name>A0AAV1ZS67_9ARAC</name>
<keyword evidence="1" id="KW-0812">Transmembrane</keyword>
<reference evidence="2 3" key="1">
    <citation type="submission" date="2024-04" db="EMBL/GenBank/DDBJ databases">
        <authorList>
            <person name="Rising A."/>
            <person name="Reimegard J."/>
            <person name="Sonavane S."/>
            <person name="Akerstrom W."/>
            <person name="Nylinder S."/>
            <person name="Hedman E."/>
            <person name="Kallberg Y."/>
        </authorList>
    </citation>
    <scope>NUCLEOTIDE SEQUENCE [LARGE SCALE GENOMIC DNA]</scope>
</reference>
<feature type="transmembrane region" description="Helical" evidence="1">
    <location>
        <begin position="56"/>
        <end position="77"/>
    </location>
</feature>
<keyword evidence="1" id="KW-0472">Membrane</keyword>
<evidence type="ECO:0000313" key="2">
    <source>
        <dbReference type="EMBL" id="CAL1273266.1"/>
    </source>
</evidence>
<keyword evidence="3" id="KW-1185">Reference proteome</keyword>
<evidence type="ECO:0000256" key="1">
    <source>
        <dbReference type="SAM" id="Phobius"/>
    </source>
</evidence>
<protein>
    <submittedName>
        <fullName evidence="2">Uncharacterized protein</fullName>
    </submittedName>
</protein>
<sequence length="227" mass="26375">MLLSYILRLWRRIKDSLVTVGILAFLVNSSLSGKFFDAIPSENSKSLISKLFERVVLRYFEACSGYIFNVVFGAMYFCRRFPIKTKHCFRWLPGVSIDSPLMFFTELHSWAGNIYILCWYKMTQLLFTFIDSVKSEVIFRIRKANMAMMAFTSTIVKMHRDRHFYYIQPSVMFIATFNVIRTCIELLISLAVLNALTITKFCCGVVFDFIHMPDHTQLRKTSAAGNI</sequence>
<feature type="transmembrane region" description="Helical" evidence="1">
    <location>
        <begin position="186"/>
        <end position="210"/>
    </location>
</feature>
<comment type="caution">
    <text evidence="2">The sequence shown here is derived from an EMBL/GenBank/DDBJ whole genome shotgun (WGS) entry which is preliminary data.</text>
</comment>
<dbReference type="AlphaFoldDB" id="A0AAV1ZS67"/>
<organism evidence="2 3">
    <name type="scientific">Larinioides sclopetarius</name>
    <dbReference type="NCBI Taxonomy" id="280406"/>
    <lineage>
        <taxon>Eukaryota</taxon>
        <taxon>Metazoa</taxon>
        <taxon>Ecdysozoa</taxon>
        <taxon>Arthropoda</taxon>
        <taxon>Chelicerata</taxon>
        <taxon>Arachnida</taxon>
        <taxon>Araneae</taxon>
        <taxon>Araneomorphae</taxon>
        <taxon>Entelegynae</taxon>
        <taxon>Araneoidea</taxon>
        <taxon>Araneidae</taxon>
        <taxon>Larinioides</taxon>
    </lineage>
</organism>
<proteinExistence type="predicted"/>
<evidence type="ECO:0000313" key="3">
    <source>
        <dbReference type="Proteomes" id="UP001497382"/>
    </source>
</evidence>